<evidence type="ECO:0000313" key="2">
    <source>
        <dbReference type="Proteomes" id="UP000284644"/>
    </source>
</evidence>
<comment type="caution">
    <text evidence="1">The sequence shown here is derived from an EMBL/GenBank/DDBJ whole genome shotgun (WGS) entry which is preliminary data.</text>
</comment>
<sequence length="163" mass="18369">MNKYIGTKLIEAEKATLAEAQALKTGACDTIEEARKRFGGSDDGNPGYVVKYPDGYISWSPKDVFEKSYMQVQENPKLISGVSIGEHMVNDFISYIETSTVGYKTTMVRCVLRNGFEIIETSACVDARNYDQKLGEEICMKKIKDKIWHLLGFLLQTAWHGIK</sequence>
<dbReference type="RefSeq" id="WP_118045258.1">
    <property type="nucleotide sequence ID" value="NZ_QSJW01000004.1"/>
</dbReference>
<gene>
    <name evidence="1" type="ORF">DW767_07725</name>
</gene>
<dbReference type="Pfam" id="PF13876">
    <property type="entry name" value="Phage_gp49_66"/>
    <property type="match status" value="1"/>
</dbReference>
<evidence type="ECO:0000313" key="1">
    <source>
        <dbReference type="EMBL" id="RHE13231.1"/>
    </source>
</evidence>
<accession>A0A414I8Y0</accession>
<organism evidence="1 2">
    <name type="scientific">Blautia obeum</name>
    <dbReference type="NCBI Taxonomy" id="40520"/>
    <lineage>
        <taxon>Bacteria</taxon>
        <taxon>Bacillati</taxon>
        <taxon>Bacillota</taxon>
        <taxon>Clostridia</taxon>
        <taxon>Lachnospirales</taxon>
        <taxon>Lachnospiraceae</taxon>
        <taxon>Blautia</taxon>
    </lineage>
</organism>
<protein>
    <submittedName>
        <fullName evidence="1">Uncharacterized protein</fullName>
    </submittedName>
</protein>
<reference evidence="1 2" key="1">
    <citation type="submission" date="2018-08" db="EMBL/GenBank/DDBJ databases">
        <title>A genome reference for cultivated species of the human gut microbiota.</title>
        <authorList>
            <person name="Zou Y."/>
            <person name="Xue W."/>
            <person name="Luo G."/>
        </authorList>
    </citation>
    <scope>NUCLEOTIDE SEQUENCE [LARGE SCALE GENOMIC DNA]</scope>
    <source>
        <strain evidence="1 2">AM29-25AC</strain>
    </source>
</reference>
<dbReference type="EMBL" id="QSJW01000004">
    <property type="protein sequence ID" value="RHE13231.1"/>
    <property type="molecule type" value="Genomic_DNA"/>
</dbReference>
<name>A0A414I8Y0_9FIRM</name>
<proteinExistence type="predicted"/>
<dbReference type="InterPro" id="IPR025915">
    <property type="entry name" value="Phage_gp49_66"/>
</dbReference>
<dbReference type="AlphaFoldDB" id="A0A414I8Y0"/>
<dbReference type="Proteomes" id="UP000284644">
    <property type="component" value="Unassembled WGS sequence"/>
</dbReference>